<name>A0ACC2CQ44_DIPCM</name>
<sequence length="335" mass="37695">MIGSFLTRGIIMLLGYMYPAYECFKAVEKNRPDIQQLRFWCQYWMIIAIITVVERVADVFISWVPMYCEAKLAFIIYLWYPKTKGTSYIYCSFLKPFLLSRETEIDQRLSEFKITAGDMAYSYWKLSSVFIQAKVLEFLQFVASQSSRPHQTQRPSQPPRPPASATVSEPPVPPSGYSAPLSSQYPQPTPAYTANRPTGYSAPASSQHSQPVPPSSTGVYRPEYRAPQSGYPGAVLNHSLSPSAPIYPAPGSFPPNYPAPLTDYTASAPPTEAPPGFYRPPLPNFQEEEEIGYDSANEQTEPRSTYPTLQRPDNEPVSAVYMTRSRRRATTYARS</sequence>
<evidence type="ECO:0000313" key="1">
    <source>
        <dbReference type="EMBL" id="KAJ7544128.1"/>
    </source>
</evidence>
<keyword evidence="2" id="KW-1185">Reference proteome</keyword>
<comment type="caution">
    <text evidence="1">The sequence shown here is derived from an EMBL/GenBank/DDBJ whole genome shotgun (WGS) entry which is preliminary data.</text>
</comment>
<dbReference type="Proteomes" id="UP001162992">
    <property type="component" value="Chromosome 9"/>
</dbReference>
<accession>A0ACC2CQ44</accession>
<organism evidence="1 2">
    <name type="scientific">Diphasiastrum complanatum</name>
    <name type="common">Issler's clubmoss</name>
    <name type="synonym">Lycopodium complanatum</name>
    <dbReference type="NCBI Taxonomy" id="34168"/>
    <lineage>
        <taxon>Eukaryota</taxon>
        <taxon>Viridiplantae</taxon>
        <taxon>Streptophyta</taxon>
        <taxon>Embryophyta</taxon>
        <taxon>Tracheophyta</taxon>
        <taxon>Lycopodiopsida</taxon>
        <taxon>Lycopodiales</taxon>
        <taxon>Lycopodiaceae</taxon>
        <taxon>Lycopodioideae</taxon>
        <taxon>Diphasiastrum</taxon>
    </lineage>
</organism>
<gene>
    <name evidence="1" type="ORF">O6H91_09G065500</name>
</gene>
<dbReference type="EMBL" id="CM055100">
    <property type="protein sequence ID" value="KAJ7544128.1"/>
    <property type="molecule type" value="Genomic_DNA"/>
</dbReference>
<reference evidence="2" key="1">
    <citation type="journal article" date="2024" name="Proc. Natl. Acad. Sci. U.S.A.">
        <title>Extraordinary preservation of gene collinearity over three hundred million years revealed in homosporous lycophytes.</title>
        <authorList>
            <person name="Li C."/>
            <person name="Wickell D."/>
            <person name="Kuo L.Y."/>
            <person name="Chen X."/>
            <person name="Nie B."/>
            <person name="Liao X."/>
            <person name="Peng D."/>
            <person name="Ji J."/>
            <person name="Jenkins J."/>
            <person name="Williams M."/>
            <person name="Shu S."/>
            <person name="Plott C."/>
            <person name="Barry K."/>
            <person name="Rajasekar S."/>
            <person name="Grimwood J."/>
            <person name="Han X."/>
            <person name="Sun S."/>
            <person name="Hou Z."/>
            <person name="He W."/>
            <person name="Dai G."/>
            <person name="Sun C."/>
            <person name="Schmutz J."/>
            <person name="Leebens-Mack J.H."/>
            <person name="Li F.W."/>
            <person name="Wang L."/>
        </authorList>
    </citation>
    <scope>NUCLEOTIDE SEQUENCE [LARGE SCALE GENOMIC DNA]</scope>
    <source>
        <strain evidence="2">cv. PW_Plant_1</strain>
    </source>
</reference>
<proteinExistence type="predicted"/>
<protein>
    <submittedName>
        <fullName evidence="1">Uncharacterized protein</fullName>
    </submittedName>
</protein>
<evidence type="ECO:0000313" key="2">
    <source>
        <dbReference type="Proteomes" id="UP001162992"/>
    </source>
</evidence>